<dbReference type="Proteomes" id="UP000799324">
    <property type="component" value="Unassembled WGS sequence"/>
</dbReference>
<accession>A0A6A6TCW4</accession>
<comment type="similarity">
    <text evidence="2">Belongs to the dynactin subunits 5/6 family. Dynactin subunit 6 subfamily.</text>
</comment>
<evidence type="ECO:0000256" key="2">
    <source>
        <dbReference type="ARBA" id="ARBA00007719"/>
    </source>
</evidence>
<keyword evidence="9" id="KW-1185">Reference proteome</keyword>
<dbReference type="SUPFAM" id="SSF51161">
    <property type="entry name" value="Trimeric LpxA-like enzymes"/>
    <property type="match status" value="1"/>
</dbReference>
<feature type="region of interest" description="Disordered" evidence="7">
    <location>
        <begin position="1"/>
        <end position="27"/>
    </location>
</feature>
<evidence type="ECO:0000313" key="9">
    <source>
        <dbReference type="Proteomes" id="UP000799324"/>
    </source>
</evidence>
<dbReference type="AlphaFoldDB" id="A0A6A6TCW4"/>
<evidence type="ECO:0000256" key="7">
    <source>
        <dbReference type="SAM" id="MobiDB-lite"/>
    </source>
</evidence>
<evidence type="ECO:0000256" key="6">
    <source>
        <dbReference type="ARBA" id="ARBA00034687"/>
    </source>
</evidence>
<feature type="region of interest" description="Disordered" evidence="7">
    <location>
        <begin position="91"/>
        <end position="115"/>
    </location>
</feature>
<dbReference type="GO" id="GO:0007052">
    <property type="term" value="P:mitotic spindle organization"/>
    <property type="evidence" value="ECO:0007669"/>
    <property type="project" value="TreeGrafter"/>
</dbReference>
<protein>
    <recommendedName>
        <fullName evidence="3">Dynactin subunit 6</fullName>
    </recommendedName>
</protein>
<evidence type="ECO:0000256" key="4">
    <source>
        <dbReference type="ARBA" id="ARBA00022490"/>
    </source>
</evidence>
<dbReference type="PANTHER" id="PTHR13072">
    <property type="entry name" value="DYNACTIN 6"/>
    <property type="match status" value="1"/>
</dbReference>
<comment type="function">
    <text evidence="6">Part of the dynactin complex that activates the molecular motor dynein for ultra-processive transport along microtubules.</text>
</comment>
<dbReference type="EMBL" id="MU004320">
    <property type="protein sequence ID" value="KAF2657869.1"/>
    <property type="molecule type" value="Genomic_DNA"/>
</dbReference>
<dbReference type="InterPro" id="IPR011004">
    <property type="entry name" value="Trimer_LpxA-like_sf"/>
</dbReference>
<sequence length="230" mass="24108">MSTQTPSRPDPARRTSTLQKRQSMLPKPSSIVLDPSVLIAQHAQLTGTHPITIGPNAILHPHCKVSSAFAPVVLGEGVLIYERARAGVGFGDTGGGSGSGDESRRSSVASSGGARDSLRVDGTVLGKNVVVESAAVVEAAEVGEGSVIEAQAVLGRGCVVGKFCTIGASCVLPPNTSIPDYTVVYGGGERRIDKTLQSRPEILQARVLMHTRQIDMFKKLVPNNVAKWST</sequence>
<keyword evidence="4" id="KW-0963">Cytoplasm</keyword>
<name>A0A6A6TCW4_9PLEO</name>
<organism evidence="8 9">
    <name type="scientific">Lophiostoma macrostomum CBS 122681</name>
    <dbReference type="NCBI Taxonomy" id="1314788"/>
    <lineage>
        <taxon>Eukaryota</taxon>
        <taxon>Fungi</taxon>
        <taxon>Dikarya</taxon>
        <taxon>Ascomycota</taxon>
        <taxon>Pezizomycotina</taxon>
        <taxon>Dothideomycetes</taxon>
        <taxon>Pleosporomycetidae</taxon>
        <taxon>Pleosporales</taxon>
        <taxon>Lophiostomataceae</taxon>
        <taxon>Lophiostoma</taxon>
    </lineage>
</organism>
<comment type="subcellular location">
    <subcellularLocation>
        <location evidence="1">Cytoplasm</location>
        <location evidence="1">Cytoskeleton</location>
    </subcellularLocation>
</comment>
<gene>
    <name evidence="8" type="ORF">K491DRAFT_594172</name>
</gene>
<keyword evidence="5" id="KW-0206">Cytoskeleton</keyword>
<evidence type="ECO:0000313" key="8">
    <source>
        <dbReference type="EMBL" id="KAF2657869.1"/>
    </source>
</evidence>
<evidence type="ECO:0000256" key="3">
    <source>
        <dbReference type="ARBA" id="ARBA00016573"/>
    </source>
</evidence>
<dbReference type="OrthoDB" id="2355at2759"/>
<dbReference type="GO" id="GO:0070840">
    <property type="term" value="F:dynein complex binding"/>
    <property type="evidence" value="ECO:0007669"/>
    <property type="project" value="TreeGrafter"/>
</dbReference>
<dbReference type="Gene3D" id="2.160.10.10">
    <property type="entry name" value="Hexapeptide repeat proteins"/>
    <property type="match status" value="1"/>
</dbReference>
<dbReference type="GO" id="GO:0005869">
    <property type="term" value="C:dynactin complex"/>
    <property type="evidence" value="ECO:0007669"/>
    <property type="project" value="InterPro"/>
</dbReference>
<evidence type="ECO:0000256" key="5">
    <source>
        <dbReference type="ARBA" id="ARBA00023212"/>
    </source>
</evidence>
<proteinExistence type="inferred from homology"/>
<evidence type="ECO:0000256" key="1">
    <source>
        <dbReference type="ARBA" id="ARBA00004245"/>
    </source>
</evidence>
<feature type="compositionally biased region" description="Low complexity" evidence="7">
    <location>
        <begin position="106"/>
        <end position="115"/>
    </location>
</feature>
<dbReference type="InterPro" id="IPR027777">
    <property type="entry name" value="DCTN6"/>
</dbReference>
<dbReference type="PANTHER" id="PTHR13072:SF0">
    <property type="entry name" value="DYNACTIN SUBUNIT 6"/>
    <property type="match status" value="1"/>
</dbReference>
<reference evidence="8" key="1">
    <citation type="journal article" date="2020" name="Stud. Mycol.">
        <title>101 Dothideomycetes genomes: a test case for predicting lifestyles and emergence of pathogens.</title>
        <authorList>
            <person name="Haridas S."/>
            <person name="Albert R."/>
            <person name="Binder M."/>
            <person name="Bloem J."/>
            <person name="Labutti K."/>
            <person name="Salamov A."/>
            <person name="Andreopoulos B."/>
            <person name="Baker S."/>
            <person name="Barry K."/>
            <person name="Bills G."/>
            <person name="Bluhm B."/>
            <person name="Cannon C."/>
            <person name="Castanera R."/>
            <person name="Culley D."/>
            <person name="Daum C."/>
            <person name="Ezra D."/>
            <person name="Gonzalez J."/>
            <person name="Henrissat B."/>
            <person name="Kuo A."/>
            <person name="Liang C."/>
            <person name="Lipzen A."/>
            <person name="Lutzoni F."/>
            <person name="Magnuson J."/>
            <person name="Mondo S."/>
            <person name="Nolan M."/>
            <person name="Ohm R."/>
            <person name="Pangilinan J."/>
            <person name="Park H.-J."/>
            <person name="Ramirez L."/>
            <person name="Alfaro M."/>
            <person name="Sun H."/>
            <person name="Tritt A."/>
            <person name="Yoshinaga Y."/>
            <person name="Zwiers L.-H."/>
            <person name="Turgeon B."/>
            <person name="Goodwin S."/>
            <person name="Spatafora J."/>
            <person name="Crous P."/>
            <person name="Grigoriev I."/>
        </authorList>
    </citation>
    <scope>NUCLEOTIDE SEQUENCE</scope>
    <source>
        <strain evidence="8">CBS 122681</strain>
    </source>
</reference>